<dbReference type="InterPro" id="IPR051454">
    <property type="entry name" value="RNA/ubiquinone_mod_enzymes"/>
</dbReference>
<name>A0ABS4G2L5_9CLOT</name>
<evidence type="ECO:0000313" key="2">
    <source>
        <dbReference type="EMBL" id="MBP1918787.1"/>
    </source>
</evidence>
<dbReference type="PROSITE" id="PS01276">
    <property type="entry name" value="PEPTIDASE_U32"/>
    <property type="match status" value="1"/>
</dbReference>
<sequence length="780" mass="86573">MDKIELLAPSGSSEAMVAAVQNGADAVYLGGTRFSARAYASNFDDEELEKAVDYCHGYGVKVYITINTLIKDSEMDEALSYADFLYRIGVDALIVQDLGLVSNLRSALPEFELHASTQLSVHNGEGALWFIEKGIKRIVLARELSLEEIRHISIDLGVETEIFIHGALCISYSGQCLMSSILGGRSGNRGRCAQPCRLPYDLMDSDGKKVASAYLMSPKDITAIDMIKDIKSTGTSSLKIEGRMKKPEYVAETVRAFREELDGKSDPKHREQLLQVFNREGFSDGWFKGKHGKDMMAFHNPKNAGLEIGTVLPDGTIKLSKPLSKGDGVRVGDEGQTVSRMYSGRETIESASKGDTIKLDSTRRLPSGTLYKTLDKGLMEELSKSYENRYGRKLPISARLVFAPGREAEITAEFDGRVFKASSRIVEKAMKAPLSLDRITEAMKKTEGPYFISDLTPDVFEDGFLPVSELNAMRRDLLEQLLAYRISSAKRIVPERKVSDSNVKVSAPVLPSKLVVAATLEQIKAAVEAGALDIAAYPWYRGKQYVDLKSLETLAIENPDVRFYLRASSILKGEFDMVLASIRRLVEGGHIRGVLTSNMGLIRALKGICPVIGDYKLNLFNSSSLAIFGEDISGGTVSEELNRSELKELKGKERLMCILYGKQELMHSEYCPVGAAVGGMTSEKACNQACMRENYSLKDRMGEEFRVMTDWFCRSFIMNSKPKNILDTANDLKWMGFSSFRMDLTTESHDESFELVSAFQGERAFSTSDFNRGHYKRGVE</sequence>
<gene>
    <name evidence="2" type="ORF">J2Z34_001267</name>
</gene>
<dbReference type="GO" id="GO:0008233">
    <property type="term" value="F:peptidase activity"/>
    <property type="evidence" value="ECO:0007669"/>
    <property type="project" value="UniProtKB-KW"/>
</dbReference>
<dbReference type="RefSeq" id="WP_209459011.1">
    <property type="nucleotide sequence ID" value="NZ_JAGGKC010000008.1"/>
</dbReference>
<organism evidence="2 3">
    <name type="scientific">Youngiibacter multivorans</name>
    <dbReference type="NCBI Taxonomy" id="937251"/>
    <lineage>
        <taxon>Bacteria</taxon>
        <taxon>Bacillati</taxon>
        <taxon>Bacillota</taxon>
        <taxon>Clostridia</taxon>
        <taxon>Eubacteriales</taxon>
        <taxon>Clostridiaceae</taxon>
        <taxon>Youngiibacter</taxon>
    </lineage>
</organism>
<evidence type="ECO:0000313" key="3">
    <source>
        <dbReference type="Proteomes" id="UP001519271"/>
    </source>
</evidence>
<dbReference type="Pfam" id="PF01136">
    <property type="entry name" value="Peptidase_U32"/>
    <property type="match status" value="1"/>
</dbReference>
<accession>A0ABS4G2L5</accession>
<keyword evidence="2" id="KW-0645">Protease</keyword>
<dbReference type="EMBL" id="JAGGKC010000008">
    <property type="protein sequence ID" value="MBP1918787.1"/>
    <property type="molecule type" value="Genomic_DNA"/>
</dbReference>
<dbReference type="PANTHER" id="PTHR30217">
    <property type="entry name" value="PEPTIDASE U32 FAMILY"/>
    <property type="match status" value="1"/>
</dbReference>
<dbReference type="Pfam" id="PF12392">
    <property type="entry name" value="DUF3656"/>
    <property type="match status" value="1"/>
</dbReference>
<evidence type="ECO:0000259" key="1">
    <source>
        <dbReference type="Pfam" id="PF12392"/>
    </source>
</evidence>
<dbReference type="PANTHER" id="PTHR30217:SF10">
    <property type="entry name" value="23S RRNA 5-HYDROXYCYTIDINE C2501 SYNTHASE"/>
    <property type="match status" value="1"/>
</dbReference>
<dbReference type="GO" id="GO:0006508">
    <property type="term" value="P:proteolysis"/>
    <property type="evidence" value="ECO:0007669"/>
    <property type="project" value="UniProtKB-KW"/>
</dbReference>
<dbReference type="InterPro" id="IPR001539">
    <property type="entry name" value="Peptidase_U32"/>
</dbReference>
<protein>
    <submittedName>
        <fullName evidence="2">Protease</fullName>
        <ecNumber evidence="2">3.4.-.-</ecNumber>
    </submittedName>
</protein>
<keyword evidence="2" id="KW-0378">Hydrolase</keyword>
<dbReference type="InterPro" id="IPR020988">
    <property type="entry name" value="Pept_U32_collagenase"/>
</dbReference>
<dbReference type="EC" id="3.4.-.-" evidence="2"/>
<comment type="caution">
    <text evidence="2">The sequence shown here is derived from an EMBL/GenBank/DDBJ whole genome shotgun (WGS) entry which is preliminary data.</text>
</comment>
<proteinExistence type="predicted"/>
<keyword evidence="3" id="KW-1185">Reference proteome</keyword>
<reference evidence="2 3" key="1">
    <citation type="submission" date="2021-03" db="EMBL/GenBank/DDBJ databases">
        <title>Genomic Encyclopedia of Type Strains, Phase IV (KMG-IV): sequencing the most valuable type-strain genomes for metagenomic binning, comparative biology and taxonomic classification.</title>
        <authorList>
            <person name="Goeker M."/>
        </authorList>
    </citation>
    <scope>NUCLEOTIDE SEQUENCE [LARGE SCALE GENOMIC DNA]</scope>
    <source>
        <strain evidence="2 3">DSM 6139</strain>
    </source>
</reference>
<dbReference type="Proteomes" id="UP001519271">
    <property type="component" value="Unassembled WGS sequence"/>
</dbReference>
<feature type="domain" description="Peptidase U32 collagenase" evidence="1">
    <location>
        <begin position="370"/>
        <end position="485"/>
    </location>
</feature>